<dbReference type="InterPro" id="IPR032466">
    <property type="entry name" value="Metal_Hydrolase"/>
</dbReference>
<dbReference type="InterPro" id="IPR032465">
    <property type="entry name" value="ACMSD"/>
</dbReference>
<organism evidence="3 4">
    <name type="scientific">Acetanaerobacterium elongatum</name>
    <dbReference type="NCBI Taxonomy" id="258515"/>
    <lineage>
        <taxon>Bacteria</taxon>
        <taxon>Bacillati</taxon>
        <taxon>Bacillota</taxon>
        <taxon>Clostridia</taxon>
        <taxon>Eubacteriales</taxon>
        <taxon>Oscillospiraceae</taxon>
        <taxon>Acetanaerobacterium</taxon>
    </lineage>
</organism>
<dbReference type="PANTHER" id="PTHR21240:SF28">
    <property type="entry name" value="ISO-OROTATE DECARBOXYLASE (EUROFUNG)"/>
    <property type="match status" value="1"/>
</dbReference>
<dbReference type="OrthoDB" id="9771932at2"/>
<sequence length="264" mass="29550">MIIDFHTHIFPDELAPKALSALLSNIDGIYPPVTNGTKDSLLKNMDDWGIDVSVVQPVITKQSQTLKINEWARSICSDRLISFGGIYPHTDDYKRDIDYVAGLGLKGLKFHPEYQSFILDDKSMLRIYDYALSKGLILFFHAGFDPGFPAPFKSSPRQFAAVADAMRGGVIVAAHLGGHAQWDDVERYLVGTNIYLDTAMGFDYYPHEQFLRIVNGHGADKILFASDSPWSSAEKEITVLQSLPLSKQQKEMILGQNAKRVLRI</sequence>
<reference evidence="3 4" key="1">
    <citation type="submission" date="2016-10" db="EMBL/GenBank/DDBJ databases">
        <authorList>
            <person name="de Groot N.N."/>
        </authorList>
    </citation>
    <scope>NUCLEOTIDE SEQUENCE [LARGE SCALE GENOMIC DNA]</scope>
    <source>
        <strain evidence="3 4">CGMCC 1.5012</strain>
    </source>
</reference>
<feature type="domain" description="Amidohydrolase-related" evidence="2">
    <location>
        <begin position="3"/>
        <end position="264"/>
    </location>
</feature>
<name>A0A1H0AIG3_9FIRM</name>
<evidence type="ECO:0000256" key="1">
    <source>
        <dbReference type="ARBA" id="ARBA00023239"/>
    </source>
</evidence>
<dbReference type="RefSeq" id="WP_092640107.1">
    <property type="nucleotide sequence ID" value="NZ_FNID01000016.1"/>
</dbReference>
<dbReference type="AlphaFoldDB" id="A0A1H0AIG3"/>
<dbReference type="GO" id="GO:0019748">
    <property type="term" value="P:secondary metabolic process"/>
    <property type="evidence" value="ECO:0007669"/>
    <property type="project" value="TreeGrafter"/>
</dbReference>
<evidence type="ECO:0000259" key="2">
    <source>
        <dbReference type="Pfam" id="PF04909"/>
    </source>
</evidence>
<dbReference type="GO" id="GO:0016787">
    <property type="term" value="F:hydrolase activity"/>
    <property type="evidence" value="ECO:0007669"/>
    <property type="project" value="InterPro"/>
</dbReference>
<dbReference type="InterPro" id="IPR006680">
    <property type="entry name" value="Amidohydro-rel"/>
</dbReference>
<dbReference type="EMBL" id="FNID01000016">
    <property type="protein sequence ID" value="SDN33185.1"/>
    <property type="molecule type" value="Genomic_DNA"/>
</dbReference>
<protein>
    <recommendedName>
        <fullName evidence="2">Amidohydrolase-related domain-containing protein</fullName>
    </recommendedName>
</protein>
<dbReference type="STRING" id="258515.SAMN05192585_11635"/>
<keyword evidence="4" id="KW-1185">Reference proteome</keyword>
<dbReference type="SUPFAM" id="SSF51556">
    <property type="entry name" value="Metallo-dependent hydrolases"/>
    <property type="match status" value="1"/>
</dbReference>
<accession>A0A1H0AIG3</accession>
<dbReference type="GO" id="GO:0016831">
    <property type="term" value="F:carboxy-lyase activity"/>
    <property type="evidence" value="ECO:0007669"/>
    <property type="project" value="InterPro"/>
</dbReference>
<dbReference type="Proteomes" id="UP000199182">
    <property type="component" value="Unassembled WGS sequence"/>
</dbReference>
<evidence type="ECO:0000313" key="4">
    <source>
        <dbReference type="Proteomes" id="UP000199182"/>
    </source>
</evidence>
<evidence type="ECO:0000313" key="3">
    <source>
        <dbReference type="EMBL" id="SDN33185.1"/>
    </source>
</evidence>
<dbReference type="Gene3D" id="3.20.20.140">
    <property type="entry name" value="Metal-dependent hydrolases"/>
    <property type="match status" value="1"/>
</dbReference>
<dbReference type="PANTHER" id="PTHR21240">
    <property type="entry name" value="2-AMINO-3-CARBOXYLMUCONATE-6-SEMIALDEHYDE DECARBOXYLASE"/>
    <property type="match status" value="1"/>
</dbReference>
<dbReference type="GO" id="GO:0005737">
    <property type="term" value="C:cytoplasm"/>
    <property type="evidence" value="ECO:0007669"/>
    <property type="project" value="TreeGrafter"/>
</dbReference>
<gene>
    <name evidence="3" type="ORF">SAMN05192585_11635</name>
</gene>
<proteinExistence type="predicted"/>
<dbReference type="Pfam" id="PF04909">
    <property type="entry name" value="Amidohydro_2"/>
    <property type="match status" value="1"/>
</dbReference>
<keyword evidence="1" id="KW-0456">Lyase</keyword>
<dbReference type="CDD" id="cd01292">
    <property type="entry name" value="metallo-dependent_hydrolases"/>
    <property type="match status" value="1"/>
</dbReference>